<sequence>MCTPRGTHVELLYMARGGPGERRLTAASPLDAGRSFASQKSDSDLRYFIPKNKVLNHTGFERRTI</sequence>
<dbReference type="EMBL" id="CAJNYD010000537">
    <property type="protein sequence ID" value="CAF3269327.1"/>
    <property type="molecule type" value="Genomic_DNA"/>
</dbReference>
<accession>A0A817S0E4</accession>
<protein>
    <submittedName>
        <fullName evidence="1">Uncharacterized protein</fullName>
    </submittedName>
</protein>
<organism evidence="1 2">
    <name type="scientific">Rotaria socialis</name>
    <dbReference type="NCBI Taxonomy" id="392032"/>
    <lineage>
        <taxon>Eukaryota</taxon>
        <taxon>Metazoa</taxon>
        <taxon>Spiralia</taxon>
        <taxon>Gnathifera</taxon>
        <taxon>Rotifera</taxon>
        <taxon>Eurotatoria</taxon>
        <taxon>Bdelloidea</taxon>
        <taxon>Philodinida</taxon>
        <taxon>Philodinidae</taxon>
        <taxon>Rotaria</taxon>
    </lineage>
</organism>
<feature type="non-terminal residue" evidence="1">
    <location>
        <position position="65"/>
    </location>
</feature>
<proteinExistence type="predicted"/>
<feature type="non-terminal residue" evidence="1">
    <location>
        <position position="1"/>
    </location>
</feature>
<gene>
    <name evidence="1" type="ORF">LUA448_LOCUS5865</name>
</gene>
<evidence type="ECO:0000313" key="2">
    <source>
        <dbReference type="Proteomes" id="UP000663833"/>
    </source>
</evidence>
<dbReference type="AlphaFoldDB" id="A0A817S0E4"/>
<comment type="caution">
    <text evidence="1">The sequence shown here is derived from an EMBL/GenBank/DDBJ whole genome shotgun (WGS) entry which is preliminary data.</text>
</comment>
<dbReference type="Proteomes" id="UP000663833">
    <property type="component" value="Unassembled WGS sequence"/>
</dbReference>
<reference evidence="1" key="1">
    <citation type="submission" date="2021-02" db="EMBL/GenBank/DDBJ databases">
        <authorList>
            <person name="Nowell W R."/>
        </authorList>
    </citation>
    <scope>NUCLEOTIDE SEQUENCE</scope>
</reference>
<evidence type="ECO:0000313" key="1">
    <source>
        <dbReference type="EMBL" id="CAF3269327.1"/>
    </source>
</evidence>
<name>A0A817S0E4_9BILA</name>